<evidence type="ECO:0008006" key="3">
    <source>
        <dbReference type="Google" id="ProtNLM"/>
    </source>
</evidence>
<evidence type="ECO:0000313" key="1">
    <source>
        <dbReference type="EMBL" id="OZM57121.1"/>
    </source>
</evidence>
<dbReference type="RefSeq" id="WP_094923497.1">
    <property type="nucleotide sequence ID" value="NZ_NPIA01000003.1"/>
</dbReference>
<dbReference type="EMBL" id="NPIA01000003">
    <property type="protein sequence ID" value="OZM57121.1"/>
    <property type="molecule type" value="Genomic_DNA"/>
</dbReference>
<name>A0A263BTQ7_9BACI</name>
<dbReference type="Proteomes" id="UP000217083">
    <property type="component" value="Unassembled WGS sequence"/>
</dbReference>
<comment type="caution">
    <text evidence="1">The sequence shown here is derived from an EMBL/GenBank/DDBJ whole genome shotgun (WGS) entry which is preliminary data.</text>
</comment>
<proteinExistence type="predicted"/>
<dbReference type="AlphaFoldDB" id="A0A263BTQ7"/>
<sequence>MSHNLYSHFQEKIGTEILIVTKTQQLNILGQTFRPVFCGKIAKVEESHVTLDPIIIKFINAPFFKFPTPLNIPFDKIAHFTEDFDCDTKFPLT</sequence>
<protein>
    <recommendedName>
        <fullName evidence="3">DUF2642 domain-containing protein</fullName>
    </recommendedName>
</protein>
<reference evidence="1 2" key="2">
    <citation type="submission" date="2017-09" db="EMBL/GenBank/DDBJ databases">
        <title>Bacillus patelloidae sp. nov., isolated from the intestinal tract of a marine limpet.</title>
        <authorList>
            <person name="Liu R."/>
            <person name="Dong C."/>
            <person name="Shao Z."/>
        </authorList>
    </citation>
    <scope>NUCLEOTIDE SEQUENCE [LARGE SCALE GENOMIC DNA]</scope>
    <source>
        <strain evidence="1 2">SA5d-4</strain>
    </source>
</reference>
<organism evidence="1 2">
    <name type="scientific">Lottiidibacillus patelloidae</name>
    <dbReference type="NCBI Taxonomy" id="2670334"/>
    <lineage>
        <taxon>Bacteria</taxon>
        <taxon>Bacillati</taxon>
        <taxon>Bacillota</taxon>
        <taxon>Bacilli</taxon>
        <taxon>Bacillales</taxon>
        <taxon>Bacillaceae</taxon>
        <taxon>Lottiidibacillus</taxon>
    </lineage>
</organism>
<reference evidence="2" key="1">
    <citation type="submission" date="2017-08" db="EMBL/GenBank/DDBJ databases">
        <authorList>
            <person name="Huang Z."/>
        </authorList>
    </citation>
    <scope>NUCLEOTIDE SEQUENCE [LARGE SCALE GENOMIC DNA]</scope>
    <source>
        <strain evidence="2">SA5d-4</strain>
    </source>
</reference>
<evidence type="ECO:0000313" key="2">
    <source>
        <dbReference type="Proteomes" id="UP000217083"/>
    </source>
</evidence>
<keyword evidence="2" id="KW-1185">Reference proteome</keyword>
<gene>
    <name evidence="1" type="ORF">CIB95_06530</name>
</gene>
<accession>A0A263BTQ7</accession>